<comment type="catalytic activity">
    <reaction evidence="16">
        <text>a 1,2-diacyl-sn-glycero-3-phosphoethanolamine(in) = a 1,2-diacyl-sn-glycero-3-phosphoethanolamine(out)</text>
        <dbReference type="Rhea" id="RHEA:38895"/>
        <dbReference type="ChEBI" id="CHEBI:64612"/>
    </reaction>
</comment>
<dbReference type="GO" id="GO:0034045">
    <property type="term" value="C:phagophore assembly site membrane"/>
    <property type="evidence" value="ECO:0007669"/>
    <property type="project" value="UniProtKB-SubCell"/>
</dbReference>
<evidence type="ECO:0000256" key="16">
    <source>
        <dbReference type="ARBA" id="ARBA00024615"/>
    </source>
</evidence>
<comment type="catalytic activity">
    <reaction evidence="15">
        <text>a 1,2-diacyl-sn-glycero-3-phospho-L-serine(in) = a 1,2-diacyl-sn-glycero-3-phospho-L-serine(out)</text>
        <dbReference type="Rhea" id="RHEA:38663"/>
        <dbReference type="ChEBI" id="CHEBI:57262"/>
    </reaction>
</comment>
<feature type="transmembrane region" description="Helical" evidence="19">
    <location>
        <begin position="584"/>
        <end position="602"/>
    </location>
</feature>
<dbReference type="EMBL" id="CP063405">
    <property type="protein sequence ID" value="QSZ28786.1"/>
    <property type="molecule type" value="Genomic_DNA"/>
</dbReference>
<keyword evidence="13 19" id="KW-0472">Membrane</keyword>
<comment type="subcellular location">
    <subcellularLocation>
        <location evidence="1">Cytoplasmic vesicle membrane</location>
        <topology evidence="1">Multi-pass membrane protein</topology>
    </subcellularLocation>
    <subcellularLocation>
        <location evidence="2">Endoplasmic reticulum membrane</location>
        <topology evidence="2">Multi-pass membrane protein</topology>
    </subcellularLocation>
    <subcellularLocation>
        <location evidence="4">Golgi apparatus membrane</location>
        <topology evidence="4">Multi-pass membrane protein</topology>
    </subcellularLocation>
    <subcellularLocation>
        <location evidence="3 19">Preautophagosomal structure membrane</location>
        <topology evidence="3 19">Multi-pass membrane protein</topology>
    </subcellularLocation>
</comment>
<comment type="catalytic activity">
    <reaction evidence="17">
        <text>a 1,2-diacyl-sn-glycero-3-phospho-(1D-myo-inositol-3-phosphate)(in) = a 1,2-diacyl-sn-glycero-3-phospho-(1D-myo-inositol-3-phosphate)(out)</text>
        <dbReference type="Rhea" id="RHEA:67920"/>
        <dbReference type="ChEBI" id="CHEBI:58088"/>
    </reaction>
</comment>
<evidence type="ECO:0000256" key="15">
    <source>
        <dbReference type="ARBA" id="ARBA00024479"/>
    </source>
</evidence>
<feature type="transmembrane region" description="Helical" evidence="19">
    <location>
        <begin position="461"/>
        <end position="485"/>
    </location>
</feature>
<proteinExistence type="inferred from homology"/>
<evidence type="ECO:0000256" key="13">
    <source>
        <dbReference type="ARBA" id="ARBA00023136"/>
    </source>
</evidence>
<dbReference type="Proteomes" id="UP000672032">
    <property type="component" value="Chromosome 1"/>
</dbReference>
<evidence type="ECO:0000256" key="9">
    <source>
        <dbReference type="ARBA" id="ARBA00022989"/>
    </source>
</evidence>
<accession>A0A8A3P0T0</accession>
<feature type="transmembrane region" description="Helical" evidence="19">
    <location>
        <begin position="232"/>
        <end position="259"/>
    </location>
</feature>
<evidence type="ECO:0000256" key="6">
    <source>
        <dbReference type="ARBA" id="ARBA00018074"/>
    </source>
</evidence>
<dbReference type="GO" id="GO:0006869">
    <property type="term" value="P:lipid transport"/>
    <property type="evidence" value="ECO:0007669"/>
    <property type="project" value="UniProtKB-KW"/>
</dbReference>
<dbReference type="AlphaFoldDB" id="A0A8A3P0T0"/>
<dbReference type="GO" id="GO:0005789">
    <property type="term" value="C:endoplasmic reticulum membrane"/>
    <property type="evidence" value="ECO:0007669"/>
    <property type="project" value="UniProtKB-SubCell"/>
</dbReference>
<feature type="compositionally biased region" description="Basic and acidic residues" evidence="20">
    <location>
        <begin position="155"/>
        <end position="166"/>
    </location>
</feature>
<keyword evidence="12 19" id="KW-0445">Lipid transport</keyword>
<keyword evidence="22" id="KW-1185">Reference proteome</keyword>
<comment type="function">
    <text evidence="19">Phospholipid scramblase involved in autophagy. Cycles between the preautophagosomal structure/phagophore assembly site (PAS) and the cytoplasmic vesicle pool and supplies membrane for the growing autophagosome. Lipid scramblase activity plays a key role in preautophagosomal structure/phagophore assembly by distributing the phospholipids that arrive through ATG2 from the cytoplasmic to the luminal leaflet of the bilayer, thereby driving autophagosomal membrane expansion.</text>
</comment>
<evidence type="ECO:0000256" key="1">
    <source>
        <dbReference type="ARBA" id="ARBA00004439"/>
    </source>
</evidence>
<feature type="transmembrane region" description="Helical" evidence="19">
    <location>
        <begin position="550"/>
        <end position="568"/>
    </location>
</feature>
<keyword evidence="11" id="KW-0333">Golgi apparatus</keyword>
<name>A0A8A3P0T0_9HELO</name>
<dbReference type="GO" id="GO:0000139">
    <property type="term" value="C:Golgi membrane"/>
    <property type="evidence" value="ECO:0007669"/>
    <property type="project" value="UniProtKB-SubCell"/>
</dbReference>
<dbReference type="InterPro" id="IPR007241">
    <property type="entry name" value="Autophagy-rel_prot_9"/>
</dbReference>
<sequence length="939" mass="106770">MMASNLISRLLPSNSQGRSIYDEMRAHDEASESDVEERAGMALDEENLRFLDDELGNPAGVFDGESVTESAAFMPGQEQTPQKPGHDRKRKGKGRSHHLAESPRLLEEDPDDDVPASLLIEGNNRSLDPETPTHARARQSILPKRAPAIPGPSAKEAREARERAHWEMTQAQQKLHEDNEVRMPGVSQTPHPTPHNPGLFTGSPKDKAMYGWAAVSNLDNFIRDVYDYFEGAGIWCIVLAKVIDLLTLIFVAIFTTFLTQCVDYKRIQREDAHSLKEALVPQCTKKISGISNLAIWLFCLFVLYRVYQLLTDLPRLMKMRDFYTYLLEIQDSDMQTVSWQDVVARVMALRDANPMTGFRISPHNRKWATGTESKERLDAHDIANRLMRKENYLIAMFNKEILDLTLPLPFLQGRQLFSKTLQWNLEWCILDFVFNDHGQVRELLLKDSHRRELSDGLRDRFMFAGLMNVICAPVIIIYIVIVYFFRYFNQYHKNPAALGSRSYTPLAEWKFREFNELHHLFNKRVNMSYPFASRYLDQFPKVKMAHMAKFITFMAGAVVSVLVIATIWDPDVFLKFDITAERSVLFYLGVFGPLWAITNGMIPDENLVFDPEYALRNVVEYTHYMPNHWQGRLHSDEVKREFSTLYQLKVVIFFEEVFSIIITPFLLWFSLPKCADQIIDFFREFTVHVDGVGYVCSFAVFDFKKGIGRAPIPGRPNADVREDYYSTKHGKMAASYYGFLDNYLLNPKTGVPGHNPPGMRQQFHPPPAFPGLMSPTLTADMHGSRMGRSEARPVNRGPNGPQQTARTPRFAPNTTSTGSPMASILLDPHHHPSSSGFGARSVRRSSRSRYQGRRGNNIIEEPMENEDELGRPVLQPGRSHDVNETVANLGESTWEVSPTRGGRGDKSEEDSDRLADGGVLGLLYQIRTAGTHGRPGVSI</sequence>
<evidence type="ECO:0000256" key="3">
    <source>
        <dbReference type="ARBA" id="ARBA00004511"/>
    </source>
</evidence>
<evidence type="ECO:0000256" key="14">
    <source>
        <dbReference type="ARBA" id="ARBA00023329"/>
    </source>
</evidence>
<evidence type="ECO:0000256" key="20">
    <source>
        <dbReference type="SAM" id="MobiDB-lite"/>
    </source>
</evidence>
<dbReference type="GO" id="GO:0034497">
    <property type="term" value="P:protein localization to phagophore assembly site"/>
    <property type="evidence" value="ECO:0007669"/>
    <property type="project" value="TreeGrafter"/>
</dbReference>
<keyword evidence="14" id="KW-0968">Cytoplasmic vesicle</keyword>
<keyword evidence="9 19" id="KW-1133">Transmembrane helix</keyword>
<evidence type="ECO:0000256" key="11">
    <source>
        <dbReference type="ARBA" id="ARBA00023034"/>
    </source>
</evidence>
<feature type="compositionally biased region" description="Basic residues" evidence="20">
    <location>
        <begin position="86"/>
        <end position="97"/>
    </location>
</feature>
<evidence type="ECO:0000256" key="17">
    <source>
        <dbReference type="ARBA" id="ARBA00024621"/>
    </source>
</evidence>
<feature type="transmembrane region" description="Helical" evidence="19">
    <location>
        <begin position="293"/>
        <end position="310"/>
    </location>
</feature>
<reference evidence="21" key="1">
    <citation type="submission" date="2020-10" db="EMBL/GenBank/DDBJ databases">
        <title>Genome Sequence of Monilinia vaccinii-corymbosi Sheds Light on Mummy Berry Disease Infection of Blueberry and Mating Type.</title>
        <authorList>
            <person name="Yow A.G."/>
            <person name="Zhang Y."/>
            <person name="Bansal K."/>
            <person name="Eacker S.M."/>
            <person name="Sullivan S."/>
            <person name="Liachko I."/>
            <person name="Cubeta M.A."/>
            <person name="Rollins J.A."/>
            <person name="Ashrafi H."/>
        </authorList>
    </citation>
    <scope>NUCLEOTIDE SEQUENCE</scope>
    <source>
        <strain evidence="21">RL-1</strain>
    </source>
</reference>
<feature type="compositionally biased region" description="Polar residues" evidence="20">
    <location>
        <begin position="800"/>
        <end position="820"/>
    </location>
</feature>
<dbReference type="GO" id="GO:0061709">
    <property type="term" value="P:reticulophagy"/>
    <property type="evidence" value="ECO:0007669"/>
    <property type="project" value="TreeGrafter"/>
</dbReference>
<dbReference type="PANTHER" id="PTHR13038">
    <property type="entry name" value="APG9 AUTOPHAGY 9"/>
    <property type="match status" value="1"/>
</dbReference>
<evidence type="ECO:0000256" key="7">
    <source>
        <dbReference type="ARBA" id="ARBA00022448"/>
    </source>
</evidence>
<evidence type="ECO:0000256" key="8">
    <source>
        <dbReference type="ARBA" id="ARBA00022692"/>
    </source>
</evidence>
<feature type="compositionally biased region" description="Basic and acidic residues" evidence="20">
    <location>
        <begin position="98"/>
        <end position="107"/>
    </location>
</feature>
<dbReference type="GO" id="GO:0000422">
    <property type="term" value="P:autophagy of mitochondrion"/>
    <property type="evidence" value="ECO:0007669"/>
    <property type="project" value="TreeGrafter"/>
</dbReference>
<gene>
    <name evidence="21" type="ORF">DSL72_003291</name>
</gene>
<protein>
    <recommendedName>
        <fullName evidence="6 19">Autophagy-related protein 9</fullName>
    </recommendedName>
</protein>
<evidence type="ECO:0000313" key="21">
    <source>
        <dbReference type="EMBL" id="QSZ28786.1"/>
    </source>
</evidence>
<feature type="compositionally biased region" description="Basic residues" evidence="20">
    <location>
        <begin position="841"/>
        <end position="852"/>
    </location>
</feature>
<dbReference type="OrthoDB" id="2020634at2759"/>
<keyword evidence="8 19" id="KW-0812">Transmembrane</keyword>
<evidence type="ECO:0000256" key="4">
    <source>
        <dbReference type="ARBA" id="ARBA00004653"/>
    </source>
</evidence>
<organism evidence="21 22">
    <name type="scientific">Monilinia vaccinii-corymbosi</name>
    <dbReference type="NCBI Taxonomy" id="61207"/>
    <lineage>
        <taxon>Eukaryota</taxon>
        <taxon>Fungi</taxon>
        <taxon>Dikarya</taxon>
        <taxon>Ascomycota</taxon>
        <taxon>Pezizomycotina</taxon>
        <taxon>Leotiomycetes</taxon>
        <taxon>Helotiales</taxon>
        <taxon>Sclerotiniaceae</taxon>
        <taxon>Monilinia</taxon>
    </lineage>
</organism>
<feature type="region of interest" description="Disordered" evidence="20">
    <location>
        <begin position="777"/>
        <end position="879"/>
    </location>
</feature>
<evidence type="ECO:0000256" key="10">
    <source>
        <dbReference type="ARBA" id="ARBA00023006"/>
    </source>
</evidence>
<keyword evidence="7 19" id="KW-0813">Transport</keyword>
<feature type="region of interest" description="Disordered" evidence="20">
    <location>
        <begin position="1"/>
        <end position="41"/>
    </location>
</feature>
<evidence type="ECO:0000256" key="18">
    <source>
        <dbReference type="ARBA" id="ARBA00024631"/>
    </source>
</evidence>
<dbReference type="GO" id="GO:0030659">
    <property type="term" value="C:cytoplasmic vesicle membrane"/>
    <property type="evidence" value="ECO:0007669"/>
    <property type="project" value="UniProtKB-SubCell"/>
</dbReference>
<keyword evidence="10 19" id="KW-0072">Autophagy</keyword>
<evidence type="ECO:0000256" key="12">
    <source>
        <dbReference type="ARBA" id="ARBA00023055"/>
    </source>
</evidence>
<comment type="similarity">
    <text evidence="5 19">Belongs to the ATG9 family.</text>
</comment>
<evidence type="ECO:0000256" key="19">
    <source>
        <dbReference type="RuleBase" id="RU364027"/>
    </source>
</evidence>
<dbReference type="Pfam" id="PF04109">
    <property type="entry name" value="ATG9"/>
    <property type="match status" value="1"/>
</dbReference>
<evidence type="ECO:0000313" key="22">
    <source>
        <dbReference type="Proteomes" id="UP000672032"/>
    </source>
</evidence>
<dbReference type="GO" id="GO:0005776">
    <property type="term" value="C:autophagosome"/>
    <property type="evidence" value="ECO:0007669"/>
    <property type="project" value="TreeGrafter"/>
</dbReference>
<comment type="catalytic activity">
    <reaction evidence="18">
        <text>a 1,2-diacyl-sn-glycero-3-phosphocholine(in) = a 1,2-diacyl-sn-glycero-3-phosphocholine(out)</text>
        <dbReference type="Rhea" id="RHEA:38571"/>
        <dbReference type="ChEBI" id="CHEBI:57643"/>
    </reaction>
</comment>
<feature type="compositionally biased region" description="Basic and acidic residues" evidence="20">
    <location>
        <begin position="20"/>
        <end position="30"/>
    </location>
</feature>
<evidence type="ECO:0000256" key="2">
    <source>
        <dbReference type="ARBA" id="ARBA00004477"/>
    </source>
</evidence>
<feature type="transmembrane region" description="Helical" evidence="19">
    <location>
        <begin position="650"/>
        <end position="671"/>
    </location>
</feature>
<feature type="compositionally biased region" description="Polar residues" evidence="20">
    <location>
        <begin position="1"/>
        <end position="18"/>
    </location>
</feature>
<feature type="region of interest" description="Disordered" evidence="20">
    <location>
        <begin position="73"/>
        <end position="201"/>
    </location>
</feature>
<dbReference type="GO" id="GO:0034727">
    <property type="term" value="P:piecemeal microautophagy of the nucleus"/>
    <property type="evidence" value="ECO:0007669"/>
    <property type="project" value="TreeGrafter"/>
</dbReference>
<dbReference type="PANTHER" id="PTHR13038:SF10">
    <property type="entry name" value="AUTOPHAGY-RELATED PROTEIN 9"/>
    <property type="match status" value="1"/>
</dbReference>
<evidence type="ECO:0000256" key="5">
    <source>
        <dbReference type="ARBA" id="ARBA00006185"/>
    </source>
</evidence>